<evidence type="ECO:0000256" key="1">
    <source>
        <dbReference type="ARBA" id="ARBA00024332"/>
    </source>
</evidence>
<feature type="domain" description="IC97/Casc1 N-terminal" evidence="4">
    <location>
        <begin position="190"/>
        <end position="369"/>
    </location>
</feature>
<keyword evidence="2" id="KW-0175">Coiled coil</keyword>
<feature type="compositionally biased region" description="Basic residues" evidence="3">
    <location>
        <begin position="1"/>
        <end position="10"/>
    </location>
</feature>
<feature type="compositionally biased region" description="Basic and acidic residues" evidence="3">
    <location>
        <begin position="152"/>
        <end position="161"/>
    </location>
</feature>
<dbReference type="GO" id="GO:0008017">
    <property type="term" value="F:microtubule binding"/>
    <property type="evidence" value="ECO:0007669"/>
    <property type="project" value="TreeGrafter"/>
</dbReference>
<feature type="compositionally biased region" description="Basic residues" evidence="3">
    <location>
        <begin position="25"/>
        <end position="38"/>
    </location>
</feature>
<comment type="similarity">
    <text evidence="1">Belongs to the DNAI7 family.</text>
</comment>
<dbReference type="Pfam" id="PF15927">
    <property type="entry name" value="Casc1_N"/>
    <property type="match status" value="1"/>
</dbReference>
<accession>A0A8S4G888</accession>
<protein>
    <submittedName>
        <fullName evidence="5">(diamondback moth) hypothetical protein</fullName>
    </submittedName>
</protein>
<feature type="compositionally biased region" description="Polar residues" evidence="3">
    <location>
        <begin position="67"/>
        <end position="77"/>
    </location>
</feature>
<evidence type="ECO:0000256" key="2">
    <source>
        <dbReference type="SAM" id="Coils"/>
    </source>
</evidence>
<dbReference type="InterPro" id="IPR031826">
    <property type="entry name" value="IC97/Casc1_N"/>
</dbReference>
<feature type="coiled-coil region" evidence="2">
    <location>
        <begin position="200"/>
        <end position="234"/>
    </location>
</feature>
<gene>
    <name evidence="5" type="ORF">PLXY2_LOCUS14354</name>
</gene>
<dbReference type="PRINTS" id="PR02043">
    <property type="entry name" value="CANCERSCCP1"/>
</dbReference>
<organism evidence="5 6">
    <name type="scientific">Plutella xylostella</name>
    <name type="common">Diamondback moth</name>
    <name type="synonym">Plutella maculipennis</name>
    <dbReference type="NCBI Taxonomy" id="51655"/>
    <lineage>
        <taxon>Eukaryota</taxon>
        <taxon>Metazoa</taxon>
        <taxon>Ecdysozoa</taxon>
        <taxon>Arthropoda</taxon>
        <taxon>Hexapoda</taxon>
        <taxon>Insecta</taxon>
        <taxon>Pterygota</taxon>
        <taxon>Neoptera</taxon>
        <taxon>Endopterygota</taxon>
        <taxon>Lepidoptera</taxon>
        <taxon>Glossata</taxon>
        <taxon>Ditrysia</taxon>
        <taxon>Yponomeutoidea</taxon>
        <taxon>Plutellidae</taxon>
        <taxon>Plutella</taxon>
    </lineage>
</organism>
<dbReference type="EMBL" id="CAJHNJ030000124">
    <property type="protein sequence ID" value="CAG9136084.1"/>
    <property type="molecule type" value="Genomic_DNA"/>
</dbReference>
<dbReference type="PANTHER" id="PTHR20929">
    <property type="entry name" value="LUNG ADENOMA SUSCEPTIBILITY 1-RELATED"/>
    <property type="match status" value="1"/>
</dbReference>
<sequence>MAKKEKKKGKDKKDAKKPPTNPKKDKNKKKGKNKKKDGKKTAEDTASDPEELLLTTDPETDVEDQQYTDTSYSSASFESLPPPPVEEKPKKKRKKRKETVEETITRVSSEVWSEDSFPFEPDEAAQAVVEEEVVRKKKKKKKGRKGKKGKKVKEVKEEIPKFPKPKKWKKMNKKERDQWMEQQIEEWRQQKEIEKAAFIAGAKERRKEEARQRAEQLANDNAEQEIRKDILQKTCNLFHSFEKEKILYANNKQMKEEWQQYLRCDGLPDPRVVTQAATYLHVWREQQQWGGEELARRCEETLPMLEMLETFVANARHYSPQQAENYNEIRLALREQLHHTIQHVSYMLLRDLETNLTAHSIKLATYQSHTRDRRDGEQ</sequence>
<name>A0A8S4G888_PLUXY</name>
<feature type="region of interest" description="Disordered" evidence="3">
    <location>
        <begin position="1"/>
        <end position="173"/>
    </location>
</feature>
<evidence type="ECO:0000259" key="4">
    <source>
        <dbReference type="Pfam" id="PF15927"/>
    </source>
</evidence>
<dbReference type="AlphaFoldDB" id="A0A8S4G888"/>
<keyword evidence="6" id="KW-1185">Reference proteome</keyword>
<dbReference type="GO" id="GO:0048487">
    <property type="term" value="F:beta-tubulin binding"/>
    <property type="evidence" value="ECO:0007669"/>
    <property type="project" value="TreeGrafter"/>
</dbReference>
<dbReference type="InterPro" id="IPR023247">
    <property type="entry name" value="IC97/Dnai7-like"/>
</dbReference>
<proteinExistence type="inferred from homology"/>
<comment type="caution">
    <text evidence="5">The sequence shown here is derived from an EMBL/GenBank/DDBJ whole genome shotgun (WGS) entry which is preliminary data.</text>
</comment>
<reference evidence="5" key="1">
    <citation type="submission" date="2020-11" db="EMBL/GenBank/DDBJ databases">
        <authorList>
            <person name="Whiteford S."/>
        </authorList>
    </citation>
    <scope>NUCLEOTIDE SEQUENCE</scope>
</reference>
<feature type="compositionally biased region" description="Basic residues" evidence="3">
    <location>
        <begin position="163"/>
        <end position="173"/>
    </location>
</feature>
<dbReference type="PANTHER" id="PTHR20929:SF11">
    <property type="entry name" value="DYNEIN AXONEMAL INTERMEDIATE CHAIN 7"/>
    <property type="match status" value="1"/>
</dbReference>
<feature type="compositionally biased region" description="Basic residues" evidence="3">
    <location>
        <begin position="135"/>
        <end position="151"/>
    </location>
</feature>
<evidence type="ECO:0000313" key="5">
    <source>
        <dbReference type="EMBL" id="CAG9136084.1"/>
    </source>
</evidence>
<evidence type="ECO:0000313" key="6">
    <source>
        <dbReference type="Proteomes" id="UP000653454"/>
    </source>
</evidence>
<dbReference type="GO" id="GO:0005930">
    <property type="term" value="C:axoneme"/>
    <property type="evidence" value="ECO:0007669"/>
    <property type="project" value="TreeGrafter"/>
</dbReference>
<dbReference type="Proteomes" id="UP000653454">
    <property type="component" value="Unassembled WGS sequence"/>
</dbReference>
<evidence type="ECO:0000256" key="3">
    <source>
        <dbReference type="SAM" id="MobiDB-lite"/>
    </source>
</evidence>